<reference evidence="9 10" key="1">
    <citation type="journal article" date="2015" name="Genome Announc.">
        <title>Draft Genome Sequence of a Heterotrophic Facultative Anaerobic Thermophilic Bacterium, Ardenticatena maritima Strain 110ST.</title>
        <authorList>
            <person name="Kawaichi S."/>
            <person name="Yoshida T."/>
            <person name="Sako Y."/>
            <person name="Nakamura R."/>
        </authorList>
    </citation>
    <scope>NUCLEOTIDE SEQUENCE [LARGE SCALE GENOMIC DNA]</scope>
    <source>
        <strain evidence="9 10">110S</strain>
    </source>
</reference>
<keyword evidence="10" id="KW-1185">Reference proteome</keyword>
<dbReference type="Pfam" id="PF00933">
    <property type="entry name" value="Glyco_hydro_3"/>
    <property type="match status" value="1"/>
</dbReference>
<dbReference type="InterPro" id="IPR017853">
    <property type="entry name" value="GH"/>
</dbReference>
<evidence type="ECO:0000256" key="1">
    <source>
        <dbReference type="ARBA" id="ARBA00001231"/>
    </source>
</evidence>
<name>A0A0M8K9F2_9CHLR</name>
<gene>
    <name evidence="9" type="ORF">ARMA_1419</name>
</gene>
<dbReference type="GO" id="GO:0005975">
    <property type="term" value="P:carbohydrate metabolic process"/>
    <property type="evidence" value="ECO:0007669"/>
    <property type="project" value="InterPro"/>
</dbReference>
<reference evidence="10" key="2">
    <citation type="submission" date="2015-08" db="EMBL/GenBank/DDBJ databases">
        <title>Draft Genome Sequence of a Heterotrophic Facultative Anaerobic Bacterium Ardenticatena maritima Strain 110S.</title>
        <authorList>
            <person name="Kawaichi S."/>
            <person name="Yoshida T."/>
            <person name="Sako Y."/>
            <person name="Nakamura R."/>
        </authorList>
    </citation>
    <scope>NUCLEOTIDE SEQUENCE [LARGE SCALE GENOMIC DNA]</scope>
    <source>
        <strain evidence="10">110S</strain>
    </source>
</reference>
<dbReference type="AlphaFoldDB" id="A0A0M8K9F2"/>
<evidence type="ECO:0000256" key="5">
    <source>
        <dbReference type="ARBA" id="ARBA00023295"/>
    </source>
</evidence>
<dbReference type="Pfam" id="PF01915">
    <property type="entry name" value="Glyco_hydro_3_C"/>
    <property type="match status" value="1"/>
</dbReference>
<evidence type="ECO:0000313" key="10">
    <source>
        <dbReference type="Proteomes" id="UP000037784"/>
    </source>
</evidence>
<evidence type="ECO:0000259" key="8">
    <source>
        <dbReference type="Pfam" id="PF01915"/>
    </source>
</evidence>
<proteinExistence type="inferred from homology"/>
<dbReference type="SUPFAM" id="SSF51445">
    <property type="entry name" value="(Trans)glycosidases"/>
    <property type="match status" value="1"/>
</dbReference>
<dbReference type="PROSITE" id="PS00775">
    <property type="entry name" value="GLYCOSYL_HYDROL_F3"/>
    <property type="match status" value="1"/>
</dbReference>
<dbReference type="InParanoid" id="A0A0M8K9F2"/>
<dbReference type="InterPro" id="IPR019800">
    <property type="entry name" value="Glyco_hydro_3_AS"/>
</dbReference>
<dbReference type="EMBL" id="BBZA01000106">
    <property type="protein sequence ID" value="GAP62996.1"/>
    <property type="molecule type" value="Genomic_DNA"/>
</dbReference>
<dbReference type="RefSeq" id="WP_054492872.1">
    <property type="nucleotide sequence ID" value="NZ_BBZA01000106.1"/>
</dbReference>
<feature type="domain" description="Glycoside hydrolase family 3 N-terminal" evidence="7">
    <location>
        <begin position="20"/>
        <end position="317"/>
    </location>
</feature>
<dbReference type="FunCoup" id="A0A0M8K9F2">
    <property type="interactions" value="141"/>
</dbReference>
<keyword evidence="4 6" id="KW-0378">Hydrolase</keyword>
<dbReference type="SUPFAM" id="SSF52279">
    <property type="entry name" value="Beta-D-glucan exohydrolase, C-terminal domain"/>
    <property type="match status" value="1"/>
</dbReference>
<dbReference type="Gene3D" id="3.40.50.1700">
    <property type="entry name" value="Glycoside hydrolase family 3 C-terminal domain"/>
    <property type="match status" value="1"/>
</dbReference>
<dbReference type="GO" id="GO:0004563">
    <property type="term" value="F:beta-N-acetylhexosaminidase activity"/>
    <property type="evidence" value="ECO:0007669"/>
    <property type="project" value="UniProtKB-EC"/>
</dbReference>
<dbReference type="InterPro" id="IPR036881">
    <property type="entry name" value="Glyco_hydro_3_C_sf"/>
</dbReference>
<dbReference type="EC" id="3.2.1.52" evidence="3"/>
<feature type="domain" description="Glycoside hydrolase family 3 C-terminal" evidence="8">
    <location>
        <begin position="361"/>
        <end position="522"/>
    </location>
</feature>
<sequence>MGYEQVVGDHVLLAFEGTALDQAVRERLLAWRPAGVTLFRHLNIESPAQVRALTDAIQQVAREVGGAPFLIAADQEGGQLAAIGEGVTALPGNMALGATGSDDLAFRAGEVIGRELAALGVNVNYAPVCDVNSNPHNPVIGVRSFGEDPHEVARLAAAMIRGMQRQGVAATAKHFPGHGDTAEDSHRKAPVVPHGRDRLARMEWVPFAAAIEAGVRLVMTAHVAVPSITGQETLPATLSSAVIEGVLRRELGFEGVVVSDALDMHAIRQGEGLILDSLAAVLAGNNLLLLGPQVDDQARVVRALQQALERGLWPSAQARAGTHPVRQLRRWVAEQAPQPTLDVLACEAHRRVAQEIAERSITLVRDENHVLPLRPSASARIGVFVPQPVDLTPADTSSTVRLQLGRALRRFHPLVCEYIFPPDPGEDEIASLVEQARIFDYVIVATQNAWQQPAQADLVRALVAAGVQPIVVALRLPYDLTAFPQVRTFVCTYSLQPPSIEALAKALFGEIPFSGRLPVSLPGLFPRGHGLHTTRHLTVIPASKPHEGKSADMSS</sequence>
<evidence type="ECO:0000256" key="3">
    <source>
        <dbReference type="ARBA" id="ARBA00012663"/>
    </source>
</evidence>
<keyword evidence="5 6" id="KW-0326">Glycosidase</keyword>
<organism evidence="9 10">
    <name type="scientific">Ardenticatena maritima</name>
    <dbReference type="NCBI Taxonomy" id="872965"/>
    <lineage>
        <taxon>Bacteria</taxon>
        <taxon>Bacillati</taxon>
        <taxon>Chloroflexota</taxon>
        <taxon>Ardenticatenia</taxon>
        <taxon>Ardenticatenales</taxon>
        <taxon>Ardenticatenaceae</taxon>
        <taxon>Ardenticatena</taxon>
    </lineage>
</organism>
<accession>A0A0M8K9F2</accession>
<dbReference type="PANTHER" id="PTHR30480:SF13">
    <property type="entry name" value="BETA-HEXOSAMINIDASE"/>
    <property type="match status" value="1"/>
</dbReference>
<dbReference type="Gene3D" id="3.20.20.300">
    <property type="entry name" value="Glycoside hydrolase, family 3, N-terminal domain"/>
    <property type="match status" value="1"/>
</dbReference>
<dbReference type="Proteomes" id="UP000037784">
    <property type="component" value="Unassembled WGS sequence"/>
</dbReference>
<evidence type="ECO:0000256" key="6">
    <source>
        <dbReference type="RuleBase" id="RU361161"/>
    </source>
</evidence>
<dbReference type="OrthoDB" id="9805821at2"/>
<evidence type="ECO:0000259" key="7">
    <source>
        <dbReference type="Pfam" id="PF00933"/>
    </source>
</evidence>
<evidence type="ECO:0000313" key="9">
    <source>
        <dbReference type="EMBL" id="GAP62996.1"/>
    </source>
</evidence>
<comment type="catalytic activity">
    <reaction evidence="1">
        <text>Hydrolysis of terminal non-reducing N-acetyl-D-hexosamine residues in N-acetyl-beta-D-hexosaminides.</text>
        <dbReference type="EC" id="3.2.1.52"/>
    </reaction>
</comment>
<dbReference type="PRINTS" id="PR00133">
    <property type="entry name" value="GLHYDRLASE3"/>
</dbReference>
<comment type="caution">
    <text evidence="9">The sequence shown here is derived from an EMBL/GenBank/DDBJ whole genome shotgun (WGS) entry which is preliminary data.</text>
</comment>
<dbReference type="NCBIfam" id="NF003740">
    <property type="entry name" value="PRK05337.1"/>
    <property type="match status" value="1"/>
</dbReference>
<comment type="similarity">
    <text evidence="2 6">Belongs to the glycosyl hydrolase 3 family.</text>
</comment>
<evidence type="ECO:0000256" key="4">
    <source>
        <dbReference type="ARBA" id="ARBA00022801"/>
    </source>
</evidence>
<evidence type="ECO:0000256" key="2">
    <source>
        <dbReference type="ARBA" id="ARBA00005336"/>
    </source>
</evidence>
<protein>
    <recommendedName>
        <fullName evidence="3">beta-N-acetylhexosaminidase</fullName>
        <ecNumber evidence="3">3.2.1.52</ecNumber>
    </recommendedName>
</protein>
<dbReference type="InterPro" id="IPR050226">
    <property type="entry name" value="NagZ_Beta-hexosaminidase"/>
</dbReference>
<dbReference type="GO" id="GO:0009254">
    <property type="term" value="P:peptidoglycan turnover"/>
    <property type="evidence" value="ECO:0007669"/>
    <property type="project" value="TreeGrafter"/>
</dbReference>
<dbReference type="InterPro" id="IPR001764">
    <property type="entry name" value="Glyco_hydro_3_N"/>
</dbReference>
<dbReference type="InterPro" id="IPR036962">
    <property type="entry name" value="Glyco_hydro_3_N_sf"/>
</dbReference>
<dbReference type="PANTHER" id="PTHR30480">
    <property type="entry name" value="BETA-HEXOSAMINIDASE-RELATED"/>
    <property type="match status" value="1"/>
</dbReference>
<dbReference type="InterPro" id="IPR002772">
    <property type="entry name" value="Glyco_hydro_3_C"/>
</dbReference>